<feature type="transmembrane region" description="Helical" evidence="1">
    <location>
        <begin position="194"/>
        <end position="215"/>
    </location>
</feature>
<keyword evidence="1" id="KW-0472">Membrane</keyword>
<keyword evidence="4" id="KW-1185">Reference proteome</keyword>
<sequence>MENRRVPTINESNLIYLVLGILLLTLGSVVQQINLNIGLIITEYLLVLLPVILFLRYKNYSIREVLRLNFINFNQAVFVFFIILFSYPIAVFLNFIVSTILSNFTNATNTGVPIPLSLNEFLISLFVIGVTPGICEEVLFRGMMLNSYEKLGKNKAIIITAILFGLFHFNLFNLIGPMFLGIILGIVYFKTNSIIASMWGHFINNSLALTIGYFAMQRVGELEDIVVNNPEINQYQEIKVTIIVLFIISTISALMLRTLIVHFPEKKDKIDNIDIDEQIEYEIEESTEVIEKINWAPVGIVILIFIFVNAMFFITL</sequence>
<dbReference type="EMBL" id="SRIB01000006">
    <property type="protein sequence ID" value="TFZ40263.1"/>
    <property type="molecule type" value="Genomic_DNA"/>
</dbReference>
<keyword evidence="1" id="KW-1133">Transmembrane helix</keyword>
<feature type="transmembrane region" description="Helical" evidence="1">
    <location>
        <begin position="12"/>
        <end position="31"/>
    </location>
</feature>
<name>A0A4Z0D5W3_9FIRM</name>
<gene>
    <name evidence="3" type="ORF">E4100_05470</name>
</gene>
<evidence type="ECO:0000259" key="2">
    <source>
        <dbReference type="Pfam" id="PF02517"/>
    </source>
</evidence>
<dbReference type="GO" id="GO:0004175">
    <property type="term" value="F:endopeptidase activity"/>
    <property type="evidence" value="ECO:0007669"/>
    <property type="project" value="UniProtKB-ARBA"/>
</dbReference>
<dbReference type="AlphaFoldDB" id="A0A4Z0D5W3"/>
<dbReference type="PANTHER" id="PTHR43592:SF15">
    <property type="entry name" value="CAAX AMINO TERMINAL PROTEASE FAMILY PROTEIN"/>
    <property type="match status" value="1"/>
</dbReference>
<evidence type="ECO:0000313" key="4">
    <source>
        <dbReference type="Proteomes" id="UP000298381"/>
    </source>
</evidence>
<dbReference type="PANTHER" id="PTHR43592">
    <property type="entry name" value="CAAX AMINO TERMINAL PROTEASE"/>
    <property type="match status" value="1"/>
</dbReference>
<evidence type="ECO:0000256" key="1">
    <source>
        <dbReference type="SAM" id="Phobius"/>
    </source>
</evidence>
<keyword evidence="1" id="KW-0812">Transmembrane</keyword>
<dbReference type="GO" id="GO:0008237">
    <property type="term" value="F:metallopeptidase activity"/>
    <property type="evidence" value="ECO:0007669"/>
    <property type="project" value="UniProtKB-KW"/>
</dbReference>
<feature type="transmembrane region" description="Helical" evidence="1">
    <location>
        <begin position="37"/>
        <end position="55"/>
    </location>
</feature>
<dbReference type="InterPro" id="IPR003675">
    <property type="entry name" value="Rce1/LyrA-like_dom"/>
</dbReference>
<feature type="transmembrane region" description="Helical" evidence="1">
    <location>
        <begin position="240"/>
        <end position="260"/>
    </location>
</feature>
<feature type="transmembrane region" description="Helical" evidence="1">
    <location>
        <begin position="121"/>
        <end position="140"/>
    </location>
</feature>
<dbReference type="GO" id="GO:0080120">
    <property type="term" value="P:CAAX-box protein maturation"/>
    <property type="evidence" value="ECO:0007669"/>
    <property type="project" value="UniProtKB-ARBA"/>
</dbReference>
<keyword evidence="3" id="KW-0378">Hydrolase</keyword>
<comment type="caution">
    <text evidence="3">The sequence shown here is derived from an EMBL/GenBank/DDBJ whole genome shotgun (WGS) entry which is preliminary data.</text>
</comment>
<evidence type="ECO:0000313" key="3">
    <source>
        <dbReference type="EMBL" id="TFZ40263.1"/>
    </source>
</evidence>
<feature type="transmembrane region" description="Helical" evidence="1">
    <location>
        <begin position="76"/>
        <end position="101"/>
    </location>
</feature>
<keyword evidence="3" id="KW-0482">Metalloprotease</keyword>
<dbReference type="Proteomes" id="UP000298381">
    <property type="component" value="Unassembled WGS sequence"/>
</dbReference>
<dbReference type="GO" id="GO:0006508">
    <property type="term" value="P:proteolysis"/>
    <property type="evidence" value="ECO:0007669"/>
    <property type="project" value="UniProtKB-KW"/>
</dbReference>
<proteinExistence type="predicted"/>
<dbReference type="RefSeq" id="WP_135271036.1">
    <property type="nucleotide sequence ID" value="NZ_SRIB01000006.1"/>
</dbReference>
<dbReference type="OrthoDB" id="4177129at2"/>
<accession>A0A4Z0D5W3</accession>
<keyword evidence="3" id="KW-0645">Protease</keyword>
<organism evidence="3 4">
    <name type="scientific">Soehngenia longivitae</name>
    <dbReference type="NCBI Taxonomy" id="2562294"/>
    <lineage>
        <taxon>Bacteria</taxon>
        <taxon>Bacillati</taxon>
        <taxon>Bacillota</taxon>
        <taxon>Tissierellia</taxon>
        <taxon>Tissierellales</taxon>
        <taxon>Tissierellaceae</taxon>
        <taxon>Soehngenia</taxon>
    </lineage>
</organism>
<feature type="transmembrane region" description="Helical" evidence="1">
    <location>
        <begin position="161"/>
        <end position="188"/>
    </location>
</feature>
<dbReference type="Pfam" id="PF02517">
    <property type="entry name" value="Rce1-like"/>
    <property type="match status" value="1"/>
</dbReference>
<feature type="transmembrane region" description="Helical" evidence="1">
    <location>
        <begin position="295"/>
        <end position="314"/>
    </location>
</feature>
<feature type="domain" description="CAAX prenyl protease 2/Lysostaphin resistance protein A-like" evidence="2">
    <location>
        <begin position="121"/>
        <end position="206"/>
    </location>
</feature>
<protein>
    <submittedName>
        <fullName evidence="3">CPBP family intramembrane metalloprotease</fullName>
    </submittedName>
</protein>
<reference evidence="3 4" key="1">
    <citation type="submission" date="2019-03" db="EMBL/GenBank/DDBJ databases">
        <title>Draft genome sequence data and analysis of a Fermenting Bacterium, Soehngenia longevitae strain 1933PT, isolated from petroleum reservoir in Azerbaijan.</title>
        <authorList>
            <person name="Grouzdev D.S."/>
            <person name="Bidzhieva S.K."/>
            <person name="Sokolova D.S."/>
            <person name="Tourova T.P."/>
            <person name="Poltaraus A.B."/>
            <person name="Nazina T.N."/>
        </authorList>
    </citation>
    <scope>NUCLEOTIDE SEQUENCE [LARGE SCALE GENOMIC DNA]</scope>
    <source>
        <strain evidence="3 4">1933P</strain>
    </source>
</reference>